<evidence type="ECO:0000313" key="1">
    <source>
        <dbReference type="EMBL" id="KKN94949.1"/>
    </source>
</evidence>
<sequence length="109" mass="12305">MLKRMLALFAITFLFSTSAAAFNGYVEVTNDTGYDIHYLYVSPAHAGDWEEDVLDEDILPDGKTVRVSVRKAKGSVYDIRAEDEDGDTYTLWDVDIAKRDVTFTLDDID</sequence>
<evidence type="ECO:0008006" key="2">
    <source>
        <dbReference type="Google" id="ProtNLM"/>
    </source>
</evidence>
<gene>
    <name evidence="1" type="ORF">LCGC14_0182760</name>
</gene>
<dbReference type="EMBL" id="LAZR01000074">
    <property type="protein sequence ID" value="KKN94949.1"/>
    <property type="molecule type" value="Genomic_DNA"/>
</dbReference>
<reference evidence="1" key="1">
    <citation type="journal article" date="2015" name="Nature">
        <title>Complex archaea that bridge the gap between prokaryotes and eukaryotes.</title>
        <authorList>
            <person name="Spang A."/>
            <person name="Saw J.H."/>
            <person name="Jorgensen S.L."/>
            <person name="Zaremba-Niedzwiedzka K."/>
            <person name="Martijn J."/>
            <person name="Lind A.E."/>
            <person name="van Eijk R."/>
            <person name="Schleper C."/>
            <person name="Guy L."/>
            <person name="Ettema T.J."/>
        </authorList>
    </citation>
    <scope>NUCLEOTIDE SEQUENCE</scope>
</reference>
<accession>A0A0F9UTB7</accession>
<name>A0A0F9UTB7_9ZZZZ</name>
<comment type="caution">
    <text evidence="1">The sequence shown here is derived from an EMBL/GenBank/DDBJ whole genome shotgun (WGS) entry which is preliminary data.</text>
</comment>
<organism evidence="1">
    <name type="scientific">marine sediment metagenome</name>
    <dbReference type="NCBI Taxonomy" id="412755"/>
    <lineage>
        <taxon>unclassified sequences</taxon>
        <taxon>metagenomes</taxon>
        <taxon>ecological metagenomes</taxon>
    </lineage>
</organism>
<protein>
    <recommendedName>
        <fullName evidence="2">Argininosuccinate lyase</fullName>
    </recommendedName>
</protein>
<proteinExistence type="predicted"/>
<dbReference type="AlphaFoldDB" id="A0A0F9UTB7"/>